<dbReference type="PANTHER" id="PTHR31793:SF37">
    <property type="entry name" value="ACYL-COA THIOESTER HYDROLASE YBGC"/>
    <property type="match status" value="1"/>
</dbReference>
<dbReference type="Pfam" id="PF13279">
    <property type="entry name" value="4HBT_2"/>
    <property type="match status" value="1"/>
</dbReference>
<dbReference type="CDD" id="cd00586">
    <property type="entry name" value="4HBT"/>
    <property type="match status" value="1"/>
</dbReference>
<sequence length="148" mass="16925">MNGDGKGAVSLETAFTREIFATVRDIDVLGHVNNAVYLRWVQDVAVRHWRKVASLELQEQVIFVVLRHEIDYRDPITTGEKAVISTWLGKAKGPRFDRYVDIRKEGASKFSARALTTWCMKDKKTGRPLRITDEIFDIFGLDPAAFRE</sequence>
<dbReference type="Proteomes" id="UP000613582">
    <property type="component" value="Unassembled WGS sequence"/>
</dbReference>
<gene>
    <name evidence="2" type="ORF">GCM10011342_29030</name>
</gene>
<dbReference type="EMBL" id="BMGH01000002">
    <property type="protein sequence ID" value="GGD18539.1"/>
    <property type="molecule type" value="Genomic_DNA"/>
</dbReference>
<dbReference type="Gene3D" id="3.10.129.10">
    <property type="entry name" value="Hotdog Thioesterase"/>
    <property type="match status" value="1"/>
</dbReference>
<evidence type="ECO:0000256" key="1">
    <source>
        <dbReference type="ARBA" id="ARBA00022801"/>
    </source>
</evidence>
<protein>
    <submittedName>
        <fullName evidence="2">Thioesterase</fullName>
    </submittedName>
</protein>
<proteinExistence type="predicted"/>
<reference evidence="2" key="1">
    <citation type="journal article" date="2014" name="Int. J. Syst. Evol. Microbiol.">
        <title>Complete genome sequence of Corynebacterium casei LMG S-19264T (=DSM 44701T), isolated from a smear-ripened cheese.</title>
        <authorList>
            <consortium name="US DOE Joint Genome Institute (JGI-PGF)"/>
            <person name="Walter F."/>
            <person name="Albersmeier A."/>
            <person name="Kalinowski J."/>
            <person name="Ruckert C."/>
        </authorList>
    </citation>
    <scope>NUCLEOTIDE SEQUENCE</scope>
    <source>
        <strain evidence="2">CGMCC 1.12921</strain>
    </source>
</reference>
<dbReference type="RefSeq" id="WP_188160675.1">
    <property type="nucleotide sequence ID" value="NZ_BMGH01000002.1"/>
</dbReference>
<keyword evidence="1" id="KW-0378">Hydrolase</keyword>
<organism evidence="2 3">
    <name type="scientific">Aquisalinus flavus</name>
    <dbReference type="NCBI Taxonomy" id="1526572"/>
    <lineage>
        <taxon>Bacteria</taxon>
        <taxon>Pseudomonadati</taxon>
        <taxon>Pseudomonadota</taxon>
        <taxon>Alphaproteobacteria</taxon>
        <taxon>Parvularculales</taxon>
        <taxon>Parvularculaceae</taxon>
        <taxon>Aquisalinus</taxon>
    </lineage>
</organism>
<dbReference type="AlphaFoldDB" id="A0A8J2V7E4"/>
<dbReference type="PANTHER" id="PTHR31793">
    <property type="entry name" value="4-HYDROXYBENZOYL-COA THIOESTERASE FAMILY MEMBER"/>
    <property type="match status" value="1"/>
</dbReference>
<evidence type="ECO:0000313" key="3">
    <source>
        <dbReference type="Proteomes" id="UP000613582"/>
    </source>
</evidence>
<name>A0A8J2V7E4_9PROT</name>
<keyword evidence="3" id="KW-1185">Reference proteome</keyword>
<dbReference type="SUPFAM" id="SSF54637">
    <property type="entry name" value="Thioesterase/thiol ester dehydrase-isomerase"/>
    <property type="match status" value="1"/>
</dbReference>
<dbReference type="GO" id="GO:0047617">
    <property type="term" value="F:fatty acyl-CoA hydrolase activity"/>
    <property type="evidence" value="ECO:0007669"/>
    <property type="project" value="TreeGrafter"/>
</dbReference>
<dbReference type="InterPro" id="IPR029069">
    <property type="entry name" value="HotDog_dom_sf"/>
</dbReference>
<comment type="caution">
    <text evidence="2">The sequence shown here is derived from an EMBL/GenBank/DDBJ whole genome shotgun (WGS) entry which is preliminary data.</text>
</comment>
<reference evidence="2" key="2">
    <citation type="submission" date="2020-09" db="EMBL/GenBank/DDBJ databases">
        <authorList>
            <person name="Sun Q."/>
            <person name="Zhou Y."/>
        </authorList>
    </citation>
    <scope>NUCLEOTIDE SEQUENCE</scope>
    <source>
        <strain evidence="2">CGMCC 1.12921</strain>
    </source>
</reference>
<dbReference type="InterPro" id="IPR050563">
    <property type="entry name" value="4-hydroxybenzoyl-CoA_TE"/>
</dbReference>
<accession>A0A8J2V7E4</accession>
<evidence type="ECO:0000313" key="2">
    <source>
        <dbReference type="EMBL" id="GGD18539.1"/>
    </source>
</evidence>